<evidence type="ECO:0000313" key="2">
    <source>
        <dbReference type="WBParaSite" id="Hba_03366"/>
    </source>
</evidence>
<sequence>MTYCCCVCRASKNGARLAFGKARTFTYRTGTSSQVQRV</sequence>
<proteinExistence type="predicted"/>
<evidence type="ECO:0000313" key="1">
    <source>
        <dbReference type="Proteomes" id="UP000095283"/>
    </source>
</evidence>
<name>A0A1I7WEL7_HETBA</name>
<protein>
    <submittedName>
        <fullName evidence="2">Uncharacterized protein</fullName>
    </submittedName>
</protein>
<organism evidence="1 2">
    <name type="scientific">Heterorhabditis bacteriophora</name>
    <name type="common">Entomopathogenic nematode worm</name>
    <dbReference type="NCBI Taxonomy" id="37862"/>
    <lineage>
        <taxon>Eukaryota</taxon>
        <taxon>Metazoa</taxon>
        <taxon>Ecdysozoa</taxon>
        <taxon>Nematoda</taxon>
        <taxon>Chromadorea</taxon>
        <taxon>Rhabditida</taxon>
        <taxon>Rhabditina</taxon>
        <taxon>Rhabditomorpha</taxon>
        <taxon>Strongyloidea</taxon>
        <taxon>Heterorhabditidae</taxon>
        <taxon>Heterorhabditis</taxon>
    </lineage>
</organism>
<reference evidence="2" key="1">
    <citation type="submission" date="2016-11" db="UniProtKB">
        <authorList>
            <consortium name="WormBaseParasite"/>
        </authorList>
    </citation>
    <scope>IDENTIFICATION</scope>
</reference>
<accession>A0A1I7WEL7</accession>
<dbReference type="Proteomes" id="UP000095283">
    <property type="component" value="Unplaced"/>
</dbReference>
<dbReference type="WBParaSite" id="Hba_03366">
    <property type="protein sequence ID" value="Hba_03366"/>
    <property type="gene ID" value="Hba_03366"/>
</dbReference>
<dbReference type="AlphaFoldDB" id="A0A1I7WEL7"/>
<keyword evidence="1" id="KW-1185">Reference proteome</keyword>